<proteinExistence type="inferred from homology"/>
<dbReference type="SMART" id="SM00822">
    <property type="entry name" value="PKS_KR"/>
    <property type="match status" value="1"/>
</dbReference>
<dbReference type="Gene3D" id="3.40.50.720">
    <property type="entry name" value="NAD(P)-binding Rossmann-like Domain"/>
    <property type="match status" value="1"/>
</dbReference>
<dbReference type="PANTHER" id="PTHR42760">
    <property type="entry name" value="SHORT-CHAIN DEHYDROGENASES/REDUCTASES FAMILY MEMBER"/>
    <property type="match status" value="1"/>
</dbReference>
<keyword evidence="2" id="KW-0560">Oxidoreductase</keyword>
<evidence type="ECO:0000313" key="4">
    <source>
        <dbReference type="EMBL" id="MYD89991.1"/>
    </source>
</evidence>
<evidence type="ECO:0000256" key="1">
    <source>
        <dbReference type="ARBA" id="ARBA00006484"/>
    </source>
</evidence>
<dbReference type="PROSITE" id="PS00061">
    <property type="entry name" value="ADH_SHORT"/>
    <property type="match status" value="1"/>
</dbReference>
<name>A0A6B1DS23_9CHLR</name>
<sequence>MSGHRSLFDLDGQHVMVVGGTGGIGGEIAAACHTFGAKVSITGRQQDRCDAAAARISGDRSRVVGAEMDATKADSIAAGFEAAEAALGPVTVLVNSAGTQIEEPATDVLEESWDTVMDINFKGGFLLSQAAAHSMIAQGYGGSIIHITSVRSNLGIRRGYAAYVGSKGGLGILIKQLASEWAEHGIRVNGIAPTFIRTPLVDRYLNDPDFYNALVSRIPMGRVGETEDLAGLAVFLASPSSSFVTGQNIFVDGGVTACQ</sequence>
<accession>A0A6B1DS23</accession>
<organism evidence="4">
    <name type="scientific">Caldilineaceae bacterium SB0662_bin_9</name>
    <dbReference type="NCBI Taxonomy" id="2605258"/>
    <lineage>
        <taxon>Bacteria</taxon>
        <taxon>Bacillati</taxon>
        <taxon>Chloroflexota</taxon>
        <taxon>Caldilineae</taxon>
        <taxon>Caldilineales</taxon>
        <taxon>Caldilineaceae</taxon>
    </lineage>
</organism>
<dbReference type="InterPro" id="IPR020904">
    <property type="entry name" value="Sc_DH/Rdtase_CS"/>
</dbReference>
<dbReference type="PRINTS" id="PR00080">
    <property type="entry name" value="SDRFAMILY"/>
</dbReference>
<dbReference type="PRINTS" id="PR00081">
    <property type="entry name" value="GDHRDH"/>
</dbReference>
<reference evidence="4" key="1">
    <citation type="submission" date="2019-09" db="EMBL/GenBank/DDBJ databases">
        <title>Characterisation of the sponge microbiome using genome-centric metagenomics.</title>
        <authorList>
            <person name="Engelberts J.P."/>
            <person name="Robbins S.J."/>
            <person name="De Goeij J.M."/>
            <person name="Aranda M."/>
            <person name="Bell S.C."/>
            <person name="Webster N.S."/>
        </authorList>
    </citation>
    <scope>NUCLEOTIDE SEQUENCE</scope>
    <source>
        <strain evidence="4">SB0662_bin_9</strain>
    </source>
</reference>
<dbReference type="InterPro" id="IPR057326">
    <property type="entry name" value="KR_dom"/>
</dbReference>
<dbReference type="SUPFAM" id="SSF51735">
    <property type="entry name" value="NAD(P)-binding Rossmann-fold domains"/>
    <property type="match status" value="1"/>
</dbReference>
<dbReference type="GO" id="GO:0016616">
    <property type="term" value="F:oxidoreductase activity, acting on the CH-OH group of donors, NAD or NADP as acceptor"/>
    <property type="evidence" value="ECO:0007669"/>
    <property type="project" value="UniProtKB-ARBA"/>
</dbReference>
<feature type="domain" description="Ketoreductase" evidence="3">
    <location>
        <begin position="13"/>
        <end position="184"/>
    </location>
</feature>
<comment type="similarity">
    <text evidence="1">Belongs to the short-chain dehydrogenases/reductases (SDR) family.</text>
</comment>
<gene>
    <name evidence="4" type="ORF">F4Y08_06580</name>
</gene>
<dbReference type="FunFam" id="3.40.50.720:FF:000084">
    <property type="entry name" value="Short-chain dehydrogenase reductase"/>
    <property type="match status" value="1"/>
</dbReference>
<dbReference type="AlphaFoldDB" id="A0A6B1DS23"/>
<dbReference type="InterPro" id="IPR036291">
    <property type="entry name" value="NAD(P)-bd_dom_sf"/>
</dbReference>
<protein>
    <submittedName>
        <fullName evidence="4">SDR family oxidoreductase</fullName>
    </submittedName>
</protein>
<comment type="caution">
    <text evidence="4">The sequence shown here is derived from an EMBL/GenBank/DDBJ whole genome shotgun (WGS) entry which is preliminary data.</text>
</comment>
<dbReference type="EMBL" id="VXPY01000040">
    <property type="protein sequence ID" value="MYD89991.1"/>
    <property type="molecule type" value="Genomic_DNA"/>
</dbReference>
<evidence type="ECO:0000256" key="2">
    <source>
        <dbReference type="ARBA" id="ARBA00023002"/>
    </source>
</evidence>
<dbReference type="Pfam" id="PF13561">
    <property type="entry name" value="adh_short_C2"/>
    <property type="match status" value="1"/>
</dbReference>
<dbReference type="InterPro" id="IPR002347">
    <property type="entry name" value="SDR_fam"/>
</dbReference>
<evidence type="ECO:0000259" key="3">
    <source>
        <dbReference type="SMART" id="SM00822"/>
    </source>
</evidence>